<accession>A0A2N0QZ95</accession>
<reference evidence="1 2" key="1">
    <citation type="submission" date="2017-10" db="EMBL/GenBank/DDBJ databases">
        <title>Extensive intraspecific genome diversity in a model arbuscular mycorrhizal fungus.</title>
        <authorList>
            <person name="Chen E.C.H."/>
            <person name="Morin E."/>
            <person name="Baudet D."/>
            <person name="Noel J."/>
            <person name="Ndikumana S."/>
            <person name="Charron P."/>
            <person name="St-Onge C."/>
            <person name="Giorgi J."/>
            <person name="Grigoriev I.V."/>
            <person name="Roux C."/>
            <person name="Martin F.M."/>
            <person name="Corradi N."/>
        </authorList>
    </citation>
    <scope>NUCLEOTIDE SEQUENCE [LARGE SCALE GENOMIC DNA]</scope>
    <source>
        <strain evidence="1 2">A1</strain>
    </source>
</reference>
<gene>
    <name evidence="1" type="ORF">RhiirA1_402196</name>
</gene>
<evidence type="ECO:0008006" key="3">
    <source>
        <dbReference type="Google" id="ProtNLM"/>
    </source>
</evidence>
<dbReference type="Proteomes" id="UP000232688">
    <property type="component" value="Unassembled WGS sequence"/>
</dbReference>
<organism evidence="1 2">
    <name type="scientific">Rhizophagus irregularis</name>
    <dbReference type="NCBI Taxonomy" id="588596"/>
    <lineage>
        <taxon>Eukaryota</taxon>
        <taxon>Fungi</taxon>
        <taxon>Fungi incertae sedis</taxon>
        <taxon>Mucoromycota</taxon>
        <taxon>Glomeromycotina</taxon>
        <taxon>Glomeromycetes</taxon>
        <taxon>Glomerales</taxon>
        <taxon>Glomeraceae</taxon>
        <taxon>Rhizophagus</taxon>
    </lineage>
</organism>
<dbReference type="EMBL" id="LLXH01002174">
    <property type="protein sequence ID" value="PKC56361.1"/>
    <property type="molecule type" value="Genomic_DNA"/>
</dbReference>
<reference evidence="1 2" key="2">
    <citation type="submission" date="2017-10" db="EMBL/GenBank/DDBJ databases">
        <title>Genome analyses suggest a sexual origin of heterokaryosis in a supposedly ancient asexual fungus.</title>
        <authorList>
            <person name="Corradi N."/>
            <person name="Sedzielewska K."/>
            <person name="Noel J."/>
            <person name="Charron P."/>
            <person name="Farinelli L."/>
            <person name="Marton T."/>
            <person name="Kruger M."/>
            <person name="Pelin A."/>
            <person name="Brachmann A."/>
            <person name="Corradi N."/>
        </authorList>
    </citation>
    <scope>NUCLEOTIDE SEQUENCE [LARGE SCALE GENOMIC DNA]</scope>
    <source>
        <strain evidence="1 2">A1</strain>
    </source>
</reference>
<evidence type="ECO:0000313" key="1">
    <source>
        <dbReference type="EMBL" id="PKC56361.1"/>
    </source>
</evidence>
<evidence type="ECO:0000313" key="2">
    <source>
        <dbReference type="Proteomes" id="UP000232688"/>
    </source>
</evidence>
<comment type="caution">
    <text evidence="1">The sequence shown here is derived from an EMBL/GenBank/DDBJ whole genome shotgun (WGS) entry which is preliminary data.</text>
</comment>
<dbReference type="VEuPathDB" id="FungiDB:RhiirFUN_021839"/>
<protein>
    <recommendedName>
        <fullName evidence="3">Crinkler family protein</fullName>
    </recommendedName>
</protein>
<dbReference type="AlphaFoldDB" id="A0A2N0QZ95"/>
<dbReference type="VEuPathDB" id="FungiDB:FUN_010015"/>
<dbReference type="VEuPathDB" id="FungiDB:RhiirFUN_021840"/>
<dbReference type="VEuPathDB" id="FungiDB:RhiirA1_402196"/>
<name>A0A2N0QZ95_9GLOM</name>
<proteinExistence type="predicted"/>
<sequence length="369" mass="42555">MDKENFPDYFDTENWTLFGYLCNCKEKGVLETQTIEHRNYLRFLKLLENVPEKKIQASNAIKHIWGVMPAFSWSGSPDNAEAQQDFSAYKKFLQLESIFGVSIERMNELLQLELPPSADMSLYDDNINLAVAYIKLILKTSGNLDKCENEAERTDFVATILRGVVSTFDKNYNIKMRQEFNISGTYGKGHTDFAITYIKKIFCVTEVKVVDLEYGFCENFIQVQTACQHNLKDLKRKRDQNDFEYVYGMVMTGDKWYFTMVTFKNKFAAVTKEPLILGLHKVKVNDEHLKSEVTELFATIRGILLAKINDIPPEEPNKKGVNFTPARLTQRQKEMSSQFRATIMGFNENINIQEMHGLLLDMDGVTDLI</sequence>